<accession>G4TRJ6</accession>
<evidence type="ECO:0000313" key="3">
    <source>
        <dbReference type="Proteomes" id="UP000007148"/>
    </source>
</evidence>
<keyword evidence="3" id="KW-1185">Reference proteome</keyword>
<dbReference type="AlphaFoldDB" id="G4TRJ6"/>
<evidence type="ECO:0000313" key="2">
    <source>
        <dbReference type="EMBL" id="CCA73939.1"/>
    </source>
</evidence>
<protein>
    <submittedName>
        <fullName evidence="2">Uncharacterized protein</fullName>
    </submittedName>
</protein>
<dbReference type="HOGENOM" id="CLU_727839_0_0_1"/>
<feature type="region of interest" description="Disordered" evidence="1">
    <location>
        <begin position="1"/>
        <end position="68"/>
    </location>
</feature>
<reference evidence="2 3" key="1">
    <citation type="journal article" date="2011" name="PLoS Pathog.">
        <title>Endophytic Life Strategies Decoded by Genome and Transcriptome Analyses of the Mutualistic Root Symbiont Piriformospora indica.</title>
        <authorList>
            <person name="Zuccaro A."/>
            <person name="Lahrmann U."/>
            <person name="Guldener U."/>
            <person name="Langen G."/>
            <person name="Pfiffi S."/>
            <person name="Biedenkopf D."/>
            <person name="Wong P."/>
            <person name="Samans B."/>
            <person name="Grimm C."/>
            <person name="Basiewicz M."/>
            <person name="Murat C."/>
            <person name="Martin F."/>
            <person name="Kogel K.H."/>
        </authorList>
    </citation>
    <scope>NUCLEOTIDE SEQUENCE [LARGE SCALE GENOMIC DNA]</scope>
    <source>
        <strain evidence="2 3">DSM 11827</strain>
    </source>
</reference>
<sequence length="380" mass="42882">MSHQPSTPYYREYNPRPAQLDIYARDRSGSPSDSELATPPPGSPYPYSHSSNLPSRNVDDSSDDDDDEWVEDEYGLMVKVTKPECESLQKSVPRAREKRPDEIAREEMFDQLAYCGFLDISFAHLIRWAAVVAWDIQLYRQSRCYAQHSSVSGMHIFADSSSSKDNGNPKTPVPPVLFKLFGENALLPTQIRTSATTRALIVLHALWYLSKVPSCALCMIKAHEEEKAYGQGPSSKKRARTTVMNRSTGKATPFPAFANLDLSQERKSDMGGVDKSLISKIVVDWSVAVRCAFVMLVDHPMKNYWETHTRHIPDAIGTSTTTFFQRALDYNLNIDKVKLMQLMDLVTDQHPLALAPQSRRRYRLPNGVTAMDFESLVDVD</sequence>
<dbReference type="Proteomes" id="UP000007148">
    <property type="component" value="Unassembled WGS sequence"/>
</dbReference>
<dbReference type="OrthoDB" id="3241194at2759"/>
<comment type="caution">
    <text evidence="2">The sequence shown here is derived from an EMBL/GenBank/DDBJ whole genome shotgun (WGS) entry which is preliminary data.</text>
</comment>
<dbReference type="InParanoid" id="G4TRJ6"/>
<gene>
    <name evidence="2" type="ORF">PIIN_07892</name>
</gene>
<dbReference type="EMBL" id="CAFZ01000265">
    <property type="protein sequence ID" value="CCA73939.1"/>
    <property type="molecule type" value="Genomic_DNA"/>
</dbReference>
<organism evidence="2 3">
    <name type="scientific">Serendipita indica (strain DSM 11827)</name>
    <name type="common">Root endophyte fungus</name>
    <name type="synonym">Piriformospora indica</name>
    <dbReference type="NCBI Taxonomy" id="1109443"/>
    <lineage>
        <taxon>Eukaryota</taxon>
        <taxon>Fungi</taxon>
        <taxon>Dikarya</taxon>
        <taxon>Basidiomycota</taxon>
        <taxon>Agaricomycotina</taxon>
        <taxon>Agaricomycetes</taxon>
        <taxon>Sebacinales</taxon>
        <taxon>Serendipitaceae</taxon>
        <taxon>Serendipita</taxon>
    </lineage>
</organism>
<evidence type="ECO:0000256" key="1">
    <source>
        <dbReference type="SAM" id="MobiDB-lite"/>
    </source>
</evidence>
<name>G4TRJ6_SERID</name>
<proteinExistence type="predicted"/>